<dbReference type="AlphaFoldDB" id="A0A507BZB7"/>
<comment type="caution">
    <text evidence="3">The sequence shown here is derived from an EMBL/GenBank/DDBJ whole genome shotgun (WGS) entry which is preliminary data.</text>
</comment>
<feature type="compositionally biased region" description="Acidic residues" evidence="1">
    <location>
        <begin position="68"/>
        <end position="84"/>
    </location>
</feature>
<dbReference type="SMART" id="SM00581">
    <property type="entry name" value="PSP"/>
    <property type="match status" value="1"/>
</dbReference>
<organism evidence="3 4">
    <name type="scientific">Synchytrium microbalum</name>
    <dbReference type="NCBI Taxonomy" id="1806994"/>
    <lineage>
        <taxon>Eukaryota</taxon>
        <taxon>Fungi</taxon>
        <taxon>Fungi incertae sedis</taxon>
        <taxon>Chytridiomycota</taxon>
        <taxon>Chytridiomycota incertae sedis</taxon>
        <taxon>Chytridiomycetes</taxon>
        <taxon>Synchytriales</taxon>
        <taxon>Synchytriaceae</taxon>
        <taxon>Synchytrium</taxon>
    </lineage>
</organism>
<sequence>MPAALAPMPAVNGDEINNKVKAKLAEKKAAKKKTRKQAKKQQKREGSVVSGREGSVISHSSGFNGDATDTDNDDADASEVEIEYVTEAPLGVAEDSTGELAGILERFAARLTRGDDIEEKPEDTPEEAEKKAAEEAIARKLLEDNDDEDKSDDDEADEEKRAKKANRMSVAELKQVVKKPEVVEWVDITATDPITLVHLKSYRNTVPVPIHWQQKRKYLQGKRGIEKPPFELPDFIKATGIMEMRSAVKDKEDATKLKSKTRERHAPKMGKLSIDYQKLHDAFFRLQTKPRFTIHGDLYYEGKEFETKPKLTKPGVLSEDLKQALGIPPLAPPPWLINMQRYGPPPSYPSLKISGLNAPIPAGAQWGYHPGGWGKPPVDEYNRPLYGDVFGVTQVPVAHEHVAPIERALWGEMEEEEYEEEEEVAADEEEEEEEEGVKEEGLATPVIEAGLVTPSGLASSVPSGLETPEFIELRKDRRTMDEQPKSLYTVIPERATNISGFMGSERVYDISAAQAQAAAVASTSMPDQLPRKRKGFSSTPSGVEVALNPEDMMTENGVLDSELLKKRYEETLEERAAANPKEDFSDLVAEHAQKQSKKRKTDTGGSKKGKEKEFKF</sequence>
<evidence type="ECO:0000313" key="4">
    <source>
        <dbReference type="Proteomes" id="UP000319731"/>
    </source>
</evidence>
<dbReference type="GeneID" id="42006686"/>
<name>A0A507BZB7_9FUNG</name>
<feature type="region of interest" description="Disordered" evidence="1">
    <location>
        <begin position="418"/>
        <end position="440"/>
    </location>
</feature>
<evidence type="ECO:0000256" key="1">
    <source>
        <dbReference type="SAM" id="MobiDB-lite"/>
    </source>
</evidence>
<feature type="compositionally biased region" description="Basic and acidic residues" evidence="1">
    <location>
        <begin position="574"/>
        <end position="593"/>
    </location>
</feature>
<evidence type="ECO:0000259" key="2">
    <source>
        <dbReference type="SMART" id="SM00581"/>
    </source>
</evidence>
<feature type="domain" description="PSP proline-rich" evidence="2">
    <location>
        <begin position="309"/>
        <end position="362"/>
    </location>
</feature>
<feature type="region of interest" description="Disordered" evidence="1">
    <location>
        <begin position="574"/>
        <end position="616"/>
    </location>
</feature>
<dbReference type="PANTHER" id="PTHR12785:SF6">
    <property type="entry name" value="SPLICING FACTOR 3B SUBUNIT 2"/>
    <property type="match status" value="1"/>
</dbReference>
<feature type="region of interest" description="Disordered" evidence="1">
    <location>
        <begin position="1"/>
        <end position="97"/>
    </location>
</feature>
<feature type="compositionally biased region" description="Basic and acidic residues" evidence="1">
    <location>
        <begin position="127"/>
        <end position="143"/>
    </location>
</feature>
<feature type="region of interest" description="Disordered" evidence="1">
    <location>
        <begin position="523"/>
        <end position="556"/>
    </location>
</feature>
<dbReference type="OrthoDB" id="10260794at2759"/>
<dbReference type="Pfam" id="PF04046">
    <property type="entry name" value="PSP"/>
    <property type="match status" value="1"/>
</dbReference>
<protein>
    <recommendedName>
        <fullName evidence="2">PSP proline-rich domain-containing protein</fullName>
    </recommendedName>
</protein>
<feature type="compositionally biased region" description="Basic residues" evidence="1">
    <location>
        <begin position="29"/>
        <end position="42"/>
    </location>
</feature>
<accession>A0A507BZB7</accession>
<dbReference type="InterPro" id="IPR052584">
    <property type="entry name" value="U2_snRNP_Complex_Component"/>
</dbReference>
<evidence type="ECO:0000313" key="3">
    <source>
        <dbReference type="EMBL" id="TPX31144.1"/>
    </source>
</evidence>
<proteinExistence type="predicted"/>
<dbReference type="STRING" id="1806994.A0A507BZB7"/>
<dbReference type="InterPro" id="IPR007180">
    <property type="entry name" value="DUF382"/>
</dbReference>
<dbReference type="RefSeq" id="XP_031022650.1">
    <property type="nucleotide sequence ID" value="XM_031171389.1"/>
</dbReference>
<dbReference type="PANTHER" id="PTHR12785">
    <property type="entry name" value="SPLICING FACTOR 3B"/>
    <property type="match status" value="1"/>
</dbReference>
<reference evidence="3 4" key="1">
    <citation type="journal article" date="2019" name="Sci. Rep.">
        <title>Comparative genomics of chytrid fungi reveal insights into the obligate biotrophic and pathogenic lifestyle of Synchytrium endobioticum.</title>
        <authorList>
            <person name="van de Vossenberg B.T.L.H."/>
            <person name="Warris S."/>
            <person name="Nguyen H.D.T."/>
            <person name="van Gent-Pelzer M.P.E."/>
            <person name="Joly D.L."/>
            <person name="van de Geest H.C."/>
            <person name="Bonants P.J.M."/>
            <person name="Smith D.S."/>
            <person name="Levesque C.A."/>
            <person name="van der Lee T.A.J."/>
        </authorList>
    </citation>
    <scope>NUCLEOTIDE SEQUENCE [LARGE SCALE GENOMIC DNA]</scope>
    <source>
        <strain evidence="3 4">JEL517</strain>
    </source>
</reference>
<gene>
    <name evidence="3" type="ORF">SmJEL517_g05463</name>
</gene>
<dbReference type="InterPro" id="IPR006568">
    <property type="entry name" value="PSP_pro-rich"/>
</dbReference>
<dbReference type="Pfam" id="PF04037">
    <property type="entry name" value="DUF382"/>
    <property type="match status" value="1"/>
</dbReference>
<feature type="compositionally biased region" description="Acidic residues" evidence="1">
    <location>
        <begin position="418"/>
        <end position="437"/>
    </location>
</feature>
<feature type="compositionally biased region" description="Acidic residues" evidence="1">
    <location>
        <begin position="144"/>
        <end position="157"/>
    </location>
</feature>
<dbReference type="EMBL" id="QEAO01000050">
    <property type="protein sequence ID" value="TPX31144.1"/>
    <property type="molecule type" value="Genomic_DNA"/>
</dbReference>
<feature type="region of interest" description="Disordered" evidence="1">
    <location>
        <begin position="111"/>
        <end position="167"/>
    </location>
</feature>
<dbReference type="GO" id="GO:0005634">
    <property type="term" value="C:nucleus"/>
    <property type="evidence" value="ECO:0007669"/>
    <property type="project" value="InterPro"/>
</dbReference>
<feature type="compositionally biased region" description="Acidic residues" evidence="1">
    <location>
        <begin position="116"/>
        <end position="126"/>
    </location>
</feature>
<dbReference type="Proteomes" id="UP000319731">
    <property type="component" value="Unassembled WGS sequence"/>
</dbReference>
<keyword evidence="4" id="KW-1185">Reference proteome</keyword>